<proteinExistence type="predicted"/>
<keyword evidence="3" id="KW-1185">Reference proteome</keyword>
<gene>
    <name evidence="2" type="ORF">OFLC_LOCUS7808</name>
</gene>
<keyword evidence="1" id="KW-1133">Transmembrane helix</keyword>
<protein>
    <submittedName>
        <fullName evidence="2 4">Uncharacterized protein</fullName>
    </submittedName>
</protein>
<evidence type="ECO:0000256" key="1">
    <source>
        <dbReference type="SAM" id="Phobius"/>
    </source>
</evidence>
<dbReference type="AlphaFoldDB" id="A0A183HJZ5"/>
<dbReference type="Proteomes" id="UP000267606">
    <property type="component" value="Unassembled WGS sequence"/>
</dbReference>
<keyword evidence="1" id="KW-0472">Membrane</keyword>
<evidence type="ECO:0000313" key="4">
    <source>
        <dbReference type="WBParaSite" id="OFLC_0000780601-mRNA-1"/>
    </source>
</evidence>
<dbReference type="EMBL" id="UZAJ01008391">
    <property type="protein sequence ID" value="VDO52588.1"/>
    <property type="molecule type" value="Genomic_DNA"/>
</dbReference>
<evidence type="ECO:0000313" key="3">
    <source>
        <dbReference type="Proteomes" id="UP000267606"/>
    </source>
</evidence>
<sequence>MPSRRRLNIKERVTEIENHSIRSVPLLSAPKILDKTSHLVGNLINEEGETPFAVPSSQNINKSLNGHSRKKVIDHPHIIDFPKGGMDVKINTQNVAIVNDDRLKEQYQEDNVRIPEQSNHQLSRMKNGESPLLEVEKEHFLNDSFQEIEKQTNRVHIESEELLEELLEEVEPVVELEKRILKTIRPDATIIESQVSSIFFLFVLFTEISCILWKSLSILFKYRIIISEN</sequence>
<reference evidence="4" key="1">
    <citation type="submission" date="2016-06" db="UniProtKB">
        <authorList>
            <consortium name="WormBaseParasite"/>
        </authorList>
    </citation>
    <scope>IDENTIFICATION</scope>
</reference>
<dbReference type="STRING" id="387005.A0A183HJZ5"/>
<reference evidence="2 3" key="2">
    <citation type="submission" date="2018-11" db="EMBL/GenBank/DDBJ databases">
        <authorList>
            <consortium name="Pathogen Informatics"/>
        </authorList>
    </citation>
    <scope>NUCLEOTIDE SEQUENCE [LARGE SCALE GENOMIC DNA]</scope>
</reference>
<accession>A0A183HJZ5</accession>
<dbReference type="WBParaSite" id="OFLC_0000780601-mRNA-1">
    <property type="protein sequence ID" value="OFLC_0000780601-mRNA-1"/>
    <property type="gene ID" value="OFLC_0000780601"/>
</dbReference>
<evidence type="ECO:0000313" key="2">
    <source>
        <dbReference type="EMBL" id="VDO52588.1"/>
    </source>
</evidence>
<organism evidence="4">
    <name type="scientific">Onchocerca flexuosa</name>
    <dbReference type="NCBI Taxonomy" id="387005"/>
    <lineage>
        <taxon>Eukaryota</taxon>
        <taxon>Metazoa</taxon>
        <taxon>Ecdysozoa</taxon>
        <taxon>Nematoda</taxon>
        <taxon>Chromadorea</taxon>
        <taxon>Rhabditida</taxon>
        <taxon>Spirurina</taxon>
        <taxon>Spiruromorpha</taxon>
        <taxon>Filarioidea</taxon>
        <taxon>Onchocercidae</taxon>
        <taxon>Onchocerca</taxon>
    </lineage>
</organism>
<keyword evidence="1" id="KW-0812">Transmembrane</keyword>
<feature type="transmembrane region" description="Helical" evidence="1">
    <location>
        <begin position="195"/>
        <end position="213"/>
    </location>
</feature>
<name>A0A183HJZ5_9BILA</name>